<dbReference type="Proteomes" id="UP000000269">
    <property type="component" value="Chromosome"/>
</dbReference>
<feature type="transmembrane region" description="Helical" evidence="1">
    <location>
        <begin position="95"/>
        <end position="117"/>
    </location>
</feature>
<dbReference type="AlphaFoldDB" id="A8MEE6"/>
<sequence length="160" mass="17547">MKMNKSKFLTQAAMIAAIYVVLVEVFKPISYGIMQIRIAEILTVLPYFTPAAIPGLTVGVIISNVIGPYGFLDIVVGSLATLIAAYLTHKIGRKLWAPLPPIIVNAIFVGLMLYYIFLGSPDEMPLTAIMGWVALGQVIVCYGLGYPFMAILDKYKNNIF</sequence>
<accession>A8MEE6</accession>
<dbReference type="Pfam" id="PF06177">
    <property type="entry name" value="QueT"/>
    <property type="match status" value="1"/>
</dbReference>
<feature type="transmembrane region" description="Helical" evidence="1">
    <location>
        <begin position="6"/>
        <end position="26"/>
    </location>
</feature>
<dbReference type="STRING" id="350688.Clos_0047"/>
<gene>
    <name evidence="2" type="ordered locus">Clos_0047</name>
</gene>
<evidence type="ECO:0008006" key="4">
    <source>
        <dbReference type="Google" id="ProtNLM"/>
    </source>
</evidence>
<evidence type="ECO:0000313" key="2">
    <source>
        <dbReference type="EMBL" id="ABW17617.1"/>
    </source>
</evidence>
<dbReference type="EMBL" id="CP000853">
    <property type="protein sequence ID" value="ABW17617.1"/>
    <property type="molecule type" value="Genomic_DNA"/>
</dbReference>
<feature type="transmembrane region" description="Helical" evidence="1">
    <location>
        <begin position="129"/>
        <end position="152"/>
    </location>
</feature>
<reference evidence="3" key="1">
    <citation type="submission" date="2007-10" db="EMBL/GenBank/DDBJ databases">
        <title>Complete genome of Alkaliphilus oremlandii OhILAs.</title>
        <authorList>
            <person name="Copeland A."/>
            <person name="Lucas S."/>
            <person name="Lapidus A."/>
            <person name="Barry K."/>
            <person name="Detter J.C."/>
            <person name="Glavina del Rio T."/>
            <person name="Hammon N."/>
            <person name="Israni S."/>
            <person name="Dalin E."/>
            <person name="Tice H."/>
            <person name="Pitluck S."/>
            <person name="Chain P."/>
            <person name="Malfatti S."/>
            <person name="Shin M."/>
            <person name="Vergez L."/>
            <person name="Schmutz J."/>
            <person name="Larimer F."/>
            <person name="Land M."/>
            <person name="Hauser L."/>
            <person name="Kyrpides N."/>
            <person name="Mikhailova N."/>
            <person name="Stolz J.F."/>
            <person name="Dawson A."/>
            <person name="Fisher E."/>
            <person name="Crable B."/>
            <person name="Perera E."/>
            <person name="Lisak J."/>
            <person name="Ranganathan M."/>
            <person name="Basu P."/>
            <person name="Richardson P."/>
        </authorList>
    </citation>
    <scope>NUCLEOTIDE SEQUENCE [LARGE SCALE GENOMIC DNA]</scope>
    <source>
        <strain evidence="3">OhILAs</strain>
    </source>
</reference>
<dbReference type="KEGG" id="aoe:Clos_0047"/>
<dbReference type="HOGENOM" id="CLU_104115_0_0_9"/>
<dbReference type="PANTHER" id="PTHR40044:SF1">
    <property type="entry name" value="INTEGRAL MEMBRANE PROTEIN"/>
    <property type="match status" value="1"/>
</dbReference>
<feature type="transmembrane region" description="Helical" evidence="1">
    <location>
        <begin position="68"/>
        <end position="88"/>
    </location>
</feature>
<keyword evidence="1" id="KW-0472">Membrane</keyword>
<name>A8MEE6_ALKOO</name>
<dbReference type="eggNOG" id="COG4708">
    <property type="taxonomic scope" value="Bacteria"/>
</dbReference>
<dbReference type="PIRSF" id="PIRSF031501">
    <property type="entry name" value="QueT"/>
    <property type="match status" value="1"/>
</dbReference>
<evidence type="ECO:0000313" key="3">
    <source>
        <dbReference type="Proteomes" id="UP000000269"/>
    </source>
</evidence>
<protein>
    <recommendedName>
        <fullName evidence="4">QueT transporter</fullName>
    </recommendedName>
</protein>
<organism evidence="2 3">
    <name type="scientific">Alkaliphilus oremlandii (strain OhILAs)</name>
    <name type="common">Clostridium oremlandii (strain OhILAs)</name>
    <dbReference type="NCBI Taxonomy" id="350688"/>
    <lineage>
        <taxon>Bacteria</taxon>
        <taxon>Bacillati</taxon>
        <taxon>Bacillota</taxon>
        <taxon>Clostridia</taxon>
        <taxon>Peptostreptococcales</taxon>
        <taxon>Natronincolaceae</taxon>
        <taxon>Alkaliphilus</taxon>
    </lineage>
</organism>
<dbReference type="PANTHER" id="PTHR40044">
    <property type="entry name" value="INTEGRAL MEMBRANE PROTEIN-RELATED"/>
    <property type="match status" value="1"/>
</dbReference>
<keyword evidence="1" id="KW-0812">Transmembrane</keyword>
<keyword evidence="1" id="KW-1133">Transmembrane helix</keyword>
<keyword evidence="3" id="KW-1185">Reference proteome</keyword>
<proteinExistence type="predicted"/>
<dbReference type="RefSeq" id="WP_012157932.1">
    <property type="nucleotide sequence ID" value="NC_009922.1"/>
</dbReference>
<feature type="transmembrane region" description="Helical" evidence="1">
    <location>
        <begin position="38"/>
        <end position="62"/>
    </location>
</feature>
<evidence type="ECO:0000256" key="1">
    <source>
        <dbReference type="SAM" id="Phobius"/>
    </source>
</evidence>
<dbReference type="InterPro" id="IPR010387">
    <property type="entry name" value="QueT"/>
</dbReference>